<organism evidence="2 3">
    <name type="scientific">Necator americanus</name>
    <name type="common">Human hookworm</name>
    <dbReference type="NCBI Taxonomy" id="51031"/>
    <lineage>
        <taxon>Eukaryota</taxon>
        <taxon>Metazoa</taxon>
        <taxon>Ecdysozoa</taxon>
        <taxon>Nematoda</taxon>
        <taxon>Chromadorea</taxon>
        <taxon>Rhabditida</taxon>
        <taxon>Rhabditina</taxon>
        <taxon>Rhabditomorpha</taxon>
        <taxon>Strongyloidea</taxon>
        <taxon>Ancylostomatidae</taxon>
        <taxon>Bunostominae</taxon>
        <taxon>Necator</taxon>
    </lineage>
</organism>
<protein>
    <recommendedName>
        <fullName evidence="4">Histone-lysine N-methyltransferase SETMAR</fullName>
    </recommendedName>
</protein>
<keyword evidence="1" id="KW-0472">Membrane</keyword>
<gene>
    <name evidence="2" type="primary">Necator_chrIV.g16471</name>
    <name evidence="2" type="ORF">RB195_003174</name>
</gene>
<dbReference type="InterPro" id="IPR036397">
    <property type="entry name" value="RNaseH_sf"/>
</dbReference>
<evidence type="ECO:0000313" key="3">
    <source>
        <dbReference type="Proteomes" id="UP001303046"/>
    </source>
</evidence>
<dbReference type="PANTHER" id="PTHR46060:SF1">
    <property type="entry name" value="MARINER MOS1 TRANSPOSASE-LIKE PROTEIN"/>
    <property type="match status" value="1"/>
</dbReference>
<dbReference type="Gene3D" id="3.30.420.10">
    <property type="entry name" value="Ribonuclease H-like superfamily/Ribonuclease H"/>
    <property type="match status" value="1"/>
</dbReference>
<comment type="caution">
    <text evidence="2">The sequence shown here is derived from an EMBL/GenBank/DDBJ whole genome shotgun (WGS) entry which is preliminary data.</text>
</comment>
<evidence type="ECO:0008006" key="4">
    <source>
        <dbReference type="Google" id="ProtNLM"/>
    </source>
</evidence>
<evidence type="ECO:0000256" key="1">
    <source>
        <dbReference type="SAM" id="Phobius"/>
    </source>
</evidence>
<reference evidence="2 3" key="1">
    <citation type="submission" date="2023-08" db="EMBL/GenBank/DDBJ databases">
        <title>A Necator americanus chromosomal reference genome.</title>
        <authorList>
            <person name="Ilik V."/>
            <person name="Petrzelkova K.J."/>
            <person name="Pardy F."/>
            <person name="Fuh T."/>
            <person name="Niatou-Singa F.S."/>
            <person name="Gouil Q."/>
            <person name="Baker L."/>
            <person name="Ritchie M.E."/>
            <person name="Jex A.R."/>
            <person name="Gazzola D."/>
            <person name="Li H."/>
            <person name="Toshio Fujiwara R."/>
            <person name="Zhan B."/>
            <person name="Aroian R.V."/>
            <person name="Pafco B."/>
            <person name="Schwarz E.M."/>
        </authorList>
    </citation>
    <scope>NUCLEOTIDE SEQUENCE [LARGE SCALE GENOMIC DNA]</scope>
    <source>
        <strain evidence="2 3">Aroian</strain>
        <tissue evidence="2">Whole animal</tissue>
    </source>
</reference>
<keyword evidence="1" id="KW-1133">Transmembrane helix</keyword>
<proteinExistence type="predicted"/>
<keyword evidence="1" id="KW-0812">Transmembrane</keyword>
<dbReference type="PANTHER" id="PTHR46060">
    <property type="entry name" value="MARINER MOS1 TRANSPOSASE-LIKE PROTEIN"/>
    <property type="match status" value="1"/>
</dbReference>
<dbReference type="Proteomes" id="UP001303046">
    <property type="component" value="Unassembled WGS sequence"/>
</dbReference>
<accession>A0ABR1DMP4</accession>
<sequence length="245" mass="27964">MNYLLLPTGKSTSIRRNSRLKAGNKKLEDEPCSGRATAKLKNLAEQHPYEGVRYFAASLGCLLSTVSNGMRSRSGEKAWSVAPPCIERRQPPKTPKPLHSAALQKPQIRLVYCAQLQRLADKIRKEQSKVDNVRMLHDNARPHIAKKTSQKILELRWEVLPHPPYSPDLAPSDYHLFRSLQHHFEEKRYTDRDHLENNLRAFFASKSPEFYVMKFLVVATALVLSFIAVANASYWRYAHSGNSAK</sequence>
<dbReference type="InterPro" id="IPR052709">
    <property type="entry name" value="Transposase-MT_Hybrid"/>
</dbReference>
<feature type="transmembrane region" description="Helical" evidence="1">
    <location>
        <begin position="215"/>
        <end position="235"/>
    </location>
</feature>
<keyword evidence="3" id="KW-1185">Reference proteome</keyword>
<name>A0ABR1DMP4_NECAM</name>
<dbReference type="EMBL" id="JAVFWL010000004">
    <property type="protein sequence ID" value="KAK6751600.1"/>
    <property type="molecule type" value="Genomic_DNA"/>
</dbReference>
<evidence type="ECO:0000313" key="2">
    <source>
        <dbReference type="EMBL" id="KAK6751600.1"/>
    </source>
</evidence>